<evidence type="ECO:0000256" key="2">
    <source>
        <dbReference type="ARBA" id="ARBA00022448"/>
    </source>
</evidence>
<keyword evidence="6" id="KW-0067">ATP-binding</keyword>
<keyword evidence="5" id="KW-0547">Nucleotide-binding</keyword>
<dbReference type="SUPFAM" id="SSF52540">
    <property type="entry name" value="P-loop containing nucleoside triphosphate hydrolases"/>
    <property type="match status" value="1"/>
</dbReference>
<dbReference type="InterPro" id="IPR005074">
    <property type="entry name" value="Peptidase_C39"/>
</dbReference>
<keyword evidence="2" id="KW-0813">Transport</keyword>
<dbReference type="PROSITE" id="PS50893">
    <property type="entry name" value="ABC_TRANSPORTER_2"/>
    <property type="match status" value="1"/>
</dbReference>
<dbReference type="InterPro" id="IPR017750">
    <property type="entry name" value="ATPase_T1SS"/>
</dbReference>
<proteinExistence type="predicted"/>
<dbReference type="Gene3D" id="1.20.1560.10">
    <property type="entry name" value="ABC transporter type 1, transmembrane domain"/>
    <property type="match status" value="1"/>
</dbReference>
<evidence type="ECO:0000259" key="11">
    <source>
        <dbReference type="PROSITE" id="PS50893"/>
    </source>
</evidence>
<keyword evidence="8 10" id="KW-0472">Membrane</keyword>
<gene>
    <name evidence="14" type="ORF">IDM36_10955</name>
</gene>
<feature type="domain" description="ABC transporter" evidence="11">
    <location>
        <begin position="498"/>
        <end position="737"/>
    </location>
</feature>
<dbReference type="GO" id="GO:0005524">
    <property type="term" value="F:ATP binding"/>
    <property type="evidence" value="ECO:0007669"/>
    <property type="project" value="UniProtKB-KW"/>
</dbReference>
<dbReference type="PROSITE" id="PS50990">
    <property type="entry name" value="PEPTIDASE_C39"/>
    <property type="match status" value="1"/>
</dbReference>
<feature type="transmembrane region" description="Helical" evidence="10">
    <location>
        <begin position="292"/>
        <end position="317"/>
    </location>
</feature>
<dbReference type="Pfam" id="PF00005">
    <property type="entry name" value="ABC_tran"/>
    <property type="match status" value="1"/>
</dbReference>
<feature type="domain" description="ABC transmembrane type-1" evidence="12">
    <location>
        <begin position="186"/>
        <end position="464"/>
    </location>
</feature>
<comment type="subcellular location">
    <subcellularLocation>
        <location evidence="1">Cell membrane</location>
        <topology evidence="1">Multi-pass membrane protein</topology>
    </subcellularLocation>
</comment>
<dbReference type="EMBL" id="CP061801">
    <property type="protein sequence ID" value="QPK02582.1"/>
    <property type="molecule type" value="Genomic_DNA"/>
</dbReference>
<dbReference type="PROSITE" id="PS00211">
    <property type="entry name" value="ABC_TRANSPORTER_1"/>
    <property type="match status" value="1"/>
</dbReference>
<dbReference type="SMART" id="SM00382">
    <property type="entry name" value="AAA"/>
    <property type="match status" value="1"/>
</dbReference>
<evidence type="ECO:0000256" key="10">
    <source>
        <dbReference type="SAM" id="Phobius"/>
    </source>
</evidence>
<dbReference type="InterPro" id="IPR036640">
    <property type="entry name" value="ABC1_TM_sf"/>
</dbReference>
<evidence type="ECO:0000259" key="13">
    <source>
        <dbReference type="PROSITE" id="PS50990"/>
    </source>
</evidence>
<dbReference type="InterPro" id="IPR039421">
    <property type="entry name" value="Type_1_exporter"/>
</dbReference>
<feature type="compositionally biased region" description="Polar residues" evidence="9">
    <location>
        <begin position="730"/>
        <end position="748"/>
    </location>
</feature>
<accession>A0A7T0E029</accession>
<dbReference type="GO" id="GO:0008233">
    <property type="term" value="F:peptidase activity"/>
    <property type="evidence" value="ECO:0007669"/>
    <property type="project" value="InterPro"/>
</dbReference>
<dbReference type="PANTHER" id="PTHR24221">
    <property type="entry name" value="ATP-BINDING CASSETTE SUB-FAMILY B"/>
    <property type="match status" value="1"/>
</dbReference>
<evidence type="ECO:0000256" key="9">
    <source>
        <dbReference type="SAM" id="MobiDB-lite"/>
    </source>
</evidence>
<dbReference type="InterPro" id="IPR027417">
    <property type="entry name" value="P-loop_NTPase"/>
</dbReference>
<evidence type="ECO:0000256" key="1">
    <source>
        <dbReference type="ARBA" id="ARBA00004651"/>
    </source>
</evidence>
<dbReference type="Gene3D" id="3.90.70.10">
    <property type="entry name" value="Cysteine proteinases"/>
    <property type="match status" value="1"/>
</dbReference>
<keyword evidence="3" id="KW-1003">Cell membrane</keyword>
<evidence type="ECO:0000256" key="7">
    <source>
        <dbReference type="ARBA" id="ARBA00022989"/>
    </source>
</evidence>
<dbReference type="GO" id="GO:0005886">
    <property type="term" value="C:plasma membrane"/>
    <property type="evidence" value="ECO:0007669"/>
    <property type="project" value="UniProtKB-SubCell"/>
</dbReference>
<keyword evidence="7 10" id="KW-1133">Transmembrane helix</keyword>
<feature type="domain" description="Peptidase C39" evidence="13">
    <location>
        <begin position="22"/>
        <end position="149"/>
    </location>
</feature>
<dbReference type="SUPFAM" id="SSF90123">
    <property type="entry name" value="ABC transporter transmembrane region"/>
    <property type="match status" value="1"/>
</dbReference>
<dbReference type="CDD" id="cd18587">
    <property type="entry name" value="ABC_6TM_LapB_like"/>
    <property type="match status" value="1"/>
</dbReference>
<dbReference type="InterPro" id="IPR003593">
    <property type="entry name" value="AAA+_ATPase"/>
</dbReference>
<evidence type="ECO:0000259" key="12">
    <source>
        <dbReference type="PROSITE" id="PS50929"/>
    </source>
</evidence>
<sequence>MESSTAHLQEEQLLAAARDNRQSDDSLLRSIAWVCEHYRLGKSDDVLLAGLPVEQLLTPSLALDALKNAGMTGGLIRRNSAELPEQIFPVILLRKGAGGMVLLARERRKNAEDKWDLFYSLILPDVSDEPVELNHEALNELYVGYAIAAKPTARIDSRVSDIAPPQPKGHWLFSTLWRYRRYYRSAALASVLVNVLALATVFFTMNVYDRVIPNQAFTTLWSLAIGVLVAMIFEAITRSVRAHLLDTAGKKADLIVGSVLFRQALAVKMEHKPASSGSFANQLREFESVRDFVSSATLATIADLPFVLLFIGIIFAIGGPLAIVPLLMLPMILLVSMAIQWPLAKVMKASLQEASLKQGVLIESIEGMETLKSVGGEAWMQSRWQKFSAMQSSSSAASKHYSTLAMNSVSFLQQLQTVMLIVTGVYLIDAGSLTQGALIGTVMLAGRVTAPLSQVVGLAVRYQQAKAALTSLNKLMENPTDRSSEIDYIKQPELNGDIQLKGVTFSYPAPPMQPNPDILKDVNLTIKPGERVAIVGKIGSGKSTLLRIIARLYTPVKGQLFSSGLDVNQIEPSDWRNNVGFVGQDARLFYGTLRENIMIGRQNASSDEFLKVLRLTGLDHIAARHPRGIHMPVGEQGNSLSGGQRQLVSLARTLLARPNLLLLDEPTSAMDAQTEALFLQHLKIATAGHTLVVVTHRPSLLALVDRMVIIEDGKIVADGPKQQILAALNGSPTAQPEQTPANDSTSAQAVPVKEQAEASA</sequence>
<dbReference type="GO" id="GO:0034040">
    <property type="term" value="F:ATPase-coupled lipid transmembrane transporter activity"/>
    <property type="evidence" value="ECO:0007669"/>
    <property type="project" value="TreeGrafter"/>
</dbReference>
<protein>
    <submittedName>
        <fullName evidence="14">Type I secretion system permease/ATPase</fullName>
    </submittedName>
</protein>
<evidence type="ECO:0000313" key="14">
    <source>
        <dbReference type="EMBL" id="QPK02582.1"/>
    </source>
</evidence>
<reference evidence="14" key="1">
    <citation type="submission" date="2020-09" db="EMBL/GenBank/DDBJ databases">
        <title>First Report of a novel Colistin-Resistant species of Enterobacter cloacae complex Producing MCR-5 isolated from hospital sewage water.</title>
        <authorList>
            <person name="Zhou K."/>
        </authorList>
    </citation>
    <scope>NUCLEOTIDE SEQUENCE [LARGE SCALE GENOMIC DNA]</scope>
    <source>
        <strain evidence="14">HSW1412</strain>
    </source>
</reference>
<dbReference type="PANTHER" id="PTHR24221:SF248">
    <property type="entry name" value="ABC TRANSPORTER TRANSMEMBRANE REGION"/>
    <property type="match status" value="1"/>
</dbReference>
<dbReference type="FunFam" id="3.40.50.300:FF:000299">
    <property type="entry name" value="ABC transporter ATP-binding protein/permease"/>
    <property type="match status" value="1"/>
</dbReference>
<dbReference type="PROSITE" id="PS50929">
    <property type="entry name" value="ABC_TM1F"/>
    <property type="match status" value="1"/>
</dbReference>
<dbReference type="InterPro" id="IPR017871">
    <property type="entry name" value="ABC_transporter-like_CS"/>
</dbReference>
<dbReference type="GO" id="GO:0006508">
    <property type="term" value="P:proteolysis"/>
    <property type="evidence" value="ECO:0007669"/>
    <property type="project" value="InterPro"/>
</dbReference>
<dbReference type="GO" id="GO:0140359">
    <property type="term" value="F:ABC-type transporter activity"/>
    <property type="evidence" value="ECO:0007669"/>
    <property type="project" value="InterPro"/>
</dbReference>
<feature type="transmembrane region" description="Helical" evidence="10">
    <location>
        <begin position="220"/>
        <end position="237"/>
    </location>
</feature>
<dbReference type="AlphaFoldDB" id="A0A7T0E029"/>
<evidence type="ECO:0000256" key="5">
    <source>
        <dbReference type="ARBA" id="ARBA00022741"/>
    </source>
</evidence>
<feature type="region of interest" description="Disordered" evidence="9">
    <location>
        <begin position="729"/>
        <end position="760"/>
    </location>
</feature>
<dbReference type="InterPro" id="IPR011527">
    <property type="entry name" value="ABC1_TM_dom"/>
</dbReference>
<dbReference type="NCBIfam" id="TIGR03375">
    <property type="entry name" value="type_I_sec_LssB"/>
    <property type="match status" value="1"/>
</dbReference>
<dbReference type="GO" id="GO:0016887">
    <property type="term" value="F:ATP hydrolysis activity"/>
    <property type="evidence" value="ECO:0007669"/>
    <property type="project" value="InterPro"/>
</dbReference>
<evidence type="ECO:0000256" key="8">
    <source>
        <dbReference type="ARBA" id="ARBA00023136"/>
    </source>
</evidence>
<dbReference type="InterPro" id="IPR003439">
    <property type="entry name" value="ABC_transporter-like_ATP-bd"/>
</dbReference>
<evidence type="ECO:0000256" key="3">
    <source>
        <dbReference type="ARBA" id="ARBA00022475"/>
    </source>
</evidence>
<name>A0A7T0E029_9ENTR</name>
<organism evidence="14">
    <name type="scientific">Enterobacter mori</name>
    <dbReference type="NCBI Taxonomy" id="539813"/>
    <lineage>
        <taxon>Bacteria</taxon>
        <taxon>Pseudomonadati</taxon>
        <taxon>Pseudomonadota</taxon>
        <taxon>Gammaproteobacteria</taxon>
        <taxon>Enterobacterales</taxon>
        <taxon>Enterobacteriaceae</taxon>
        <taxon>Enterobacter</taxon>
    </lineage>
</organism>
<dbReference type="Gene3D" id="3.40.50.300">
    <property type="entry name" value="P-loop containing nucleotide triphosphate hydrolases"/>
    <property type="match status" value="1"/>
</dbReference>
<keyword evidence="4 10" id="KW-0812">Transmembrane</keyword>
<dbReference type="Pfam" id="PF00664">
    <property type="entry name" value="ABC_membrane"/>
    <property type="match status" value="1"/>
</dbReference>
<evidence type="ECO:0000256" key="6">
    <source>
        <dbReference type="ARBA" id="ARBA00022840"/>
    </source>
</evidence>
<evidence type="ECO:0000256" key="4">
    <source>
        <dbReference type="ARBA" id="ARBA00022692"/>
    </source>
</evidence>
<feature type="transmembrane region" description="Helical" evidence="10">
    <location>
        <begin position="186"/>
        <end position="208"/>
    </location>
</feature>